<dbReference type="AlphaFoldDB" id="A0A7R9D6C0"/>
<reference evidence="1" key="1">
    <citation type="submission" date="2020-11" db="EMBL/GenBank/DDBJ databases">
        <authorList>
            <person name="Tran Van P."/>
        </authorList>
    </citation>
    <scope>NUCLEOTIDE SEQUENCE</scope>
</reference>
<protein>
    <submittedName>
        <fullName evidence="1">Uncharacterized protein</fullName>
    </submittedName>
</protein>
<organism evidence="1">
    <name type="scientific">Timema poppense</name>
    <name type="common">Walking stick</name>
    <dbReference type="NCBI Taxonomy" id="170557"/>
    <lineage>
        <taxon>Eukaryota</taxon>
        <taxon>Metazoa</taxon>
        <taxon>Ecdysozoa</taxon>
        <taxon>Arthropoda</taxon>
        <taxon>Hexapoda</taxon>
        <taxon>Insecta</taxon>
        <taxon>Pterygota</taxon>
        <taxon>Neoptera</taxon>
        <taxon>Polyneoptera</taxon>
        <taxon>Phasmatodea</taxon>
        <taxon>Timematodea</taxon>
        <taxon>Timematoidea</taxon>
        <taxon>Timematidae</taxon>
        <taxon>Timema</taxon>
    </lineage>
</organism>
<evidence type="ECO:0000313" key="1">
    <source>
        <dbReference type="EMBL" id="CAD7407986.1"/>
    </source>
</evidence>
<name>A0A7R9D6C0_TIMPO</name>
<dbReference type="EMBL" id="OD003494">
    <property type="protein sequence ID" value="CAD7407986.1"/>
    <property type="molecule type" value="Genomic_DNA"/>
</dbReference>
<gene>
    <name evidence="1" type="ORF">TPSB3V08_LOCUS6144</name>
</gene>
<sequence>MKLEFGVSAATFAMSPNLPVSGSPVFYESDALDHAITEAEDTPGALRAPETTDKRDNFSRGMREMMTTKEARKILSKLFYNGQNRGDTKPLSTKVAWYGFSRHLVCERDSGLGYIPGPFHSRNQRDNSQLLEVPLMLKRLFKWGTFSLQAIHTQDLQYDSEVPNMWKAGAF</sequence>
<accession>A0A7R9D6C0</accession>
<proteinExistence type="predicted"/>